<dbReference type="InterPro" id="IPR016032">
    <property type="entry name" value="Sig_transdc_resp-reg_C-effctor"/>
</dbReference>
<accession>A0ABT8PPD6</accession>
<dbReference type="SUPFAM" id="SSF46894">
    <property type="entry name" value="C-terminal effector domain of the bipartite response regulators"/>
    <property type="match status" value="1"/>
</dbReference>
<evidence type="ECO:0000313" key="1">
    <source>
        <dbReference type="EMBL" id="MDN8598193.1"/>
    </source>
</evidence>
<organism evidence="1 2">
    <name type="scientific">Citrobacter enshiensis</name>
    <dbReference type="NCBI Taxonomy" id="2971264"/>
    <lineage>
        <taxon>Bacteria</taxon>
        <taxon>Pseudomonadati</taxon>
        <taxon>Pseudomonadota</taxon>
        <taxon>Gammaproteobacteria</taxon>
        <taxon>Enterobacterales</taxon>
        <taxon>Enterobacteriaceae</taxon>
        <taxon>Citrobacter</taxon>
    </lineage>
</organism>
<reference evidence="1 2" key="1">
    <citation type="submission" date="2023-07" db="EMBL/GenBank/DDBJ databases">
        <title>Citrobacter selenititolerans sp. nov., isolated from seleniferous soil.</title>
        <authorList>
            <person name="Zhang S."/>
            <person name="Li K."/>
            <person name="Peng J."/>
            <person name="Wang H."/>
            <person name="Sun J."/>
            <person name="Guo Y."/>
        </authorList>
    </citation>
    <scope>NUCLEOTIDE SEQUENCE [LARGE SCALE GENOMIC DNA]</scope>
    <source>
        <strain evidence="1 2">S2-9</strain>
    </source>
</reference>
<protein>
    <submittedName>
        <fullName evidence="1">Fimbriae Y protein</fullName>
    </submittedName>
</protein>
<dbReference type="Proteomes" id="UP001174867">
    <property type="component" value="Unassembled WGS sequence"/>
</dbReference>
<proteinExistence type="predicted"/>
<dbReference type="EMBL" id="JAUJYW010000001">
    <property type="protein sequence ID" value="MDN8598193.1"/>
    <property type="molecule type" value="Genomic_DNA"/>
</dbReference>
<gene>
    <name evidence="1" type="ORF">Q0A17_02015</name>
</gene>
<keyword evidence="2" id="KW-1185">Reference proteome</keyword>
<dbReference type="RefSeq" id="WP_276292512.1">
    <property type="nucleotide sequence ID" value="NZ_CP119862.1"/>
</dbReference>
<comment type="caution">
    <text evidence="1">The sequence shown here is derived from an EMBL/GenBank/DDBJ whole genome shotgun (WGS) entry which is preliminary data.</text>
</comment>
<evidence type="ECO:0000313" key="2">
    <source>
        <dbReference type="Proteomes" id="UP001174867"/>
    </source>
</evidence>
<name>A0ABT8PPD6_9ENTR</name>
<sequence>MRRERHRRLRNASCTRNPSQTTRQVFDQIEYLDQRLNYALPDSAFSQAIVTTDRYLGYTLNRYLFSGKRTAVFSTLDSPSLRPEGSHLRQLVIDMEGLAISCYETLERLRLLIRERNEIHIYLLVSGKDASLVQFMRMAGNFQILPRRQDLPSLRKALLSPPEGSLQPDTFSHTDWKIISALSQGATLKTIARLQNMPYHRVIYRINRLTARLELPHRQSLLHLIHRLSITSLHLI</sequence>